<dbReference type="EMBL" id="BLMI01000055">
    <property type="protein sequence ID" value="GFI40513.1"/>
    <property type="molecule type" value="Genomic_DNA"/>
</dbReference>
<dbReference type="AlphaFoldDB" id="A0A1I0DYB9"/>
<proteinExistence type="predicted"/>
<keyword evidence="5" id="KW-1185">Reference proteome</keyword>
<accession>A0A1I0DYB9</accession>
<keyword evidence="4" id="KW-0282">Flagellum</keyword>
<evidence type="ECO:0000313" key="4">
    <source>
        <dbReference type="EMBL" id="SET36880.1"/>
    </source>
</evidence>
<keyword evidence="4" id="KW-0966">Cell projection</keyword>
<dbReference type="GeneID" id="78288041"/>
<keyword evidence="1" id="KW-1133">Transmembrane helix</keyword>
<feature type="transmembrane region" description="Helical" evidence="1">
    <location>
        <begin position="25"/>
        <end position="46"/>
    </location>
</feature>
<dbReference type="Proteomes" id="UP000490821">
    <property type="component" value="Unassembled WGS sequence"/>
</dbReference>
<gene>
    <name evidence="3" type="ORF">IMSAGC017_00546</name>
    <name evidence="4" type="ORF">SAMN04489758_10837</name>
</gene>
<evidence type="ECO:0000256" key="1">
    <source>
        <dbReference type="SAM" id="Phobius"/>
    </source>
</evidence>
<keyword evidence="1" id="KW-0472">Membrane</keyword>
<name>A0A1I0DYB9_9FIRM</name>
<organism evidence="4 5">
    <name type="scientific">Thomasclavelia cocleata</name>
    <dbReference type="NCBI Taxonomy" id="69824"/>
    <lineage>
        <taxon>Bacteria</taxon>
        <taxon>Bacillati</taxon>
        <taxon>Bacillota</taxon>
        <taxon>Erysipelotrichia</taxon>
        <taxon>Erysipelotrichales</taxon>
        <taxon>Coprobacillaceae</taxon>
        <taxon>Thomasclavelia</taxon>
    </lineage>
</organism>
<dbReference type="EMBL" id="FOIN01000008">
    <property type="protein sequence ID" value="SET36880.1"/>
    <property type="molecule type" value="Genomic_DNA"/>
</dbReference>
<evidence type="ECO:0000313" key="6">
    <source>
        <dbReference type="Proteomes" id="UP000490821"/>
    </source>
</evidence>
<dbReference type="Pfam" id="PF16982">
    <property type="entry name" value="Flp1_like"/>
    <property type="match status" value="1"/>
</dbReference>
<reference evidence="3 6" key="3">
    <citation type="journal article" date="2020" name="Microbiome">
        <title>Single-cell genomics of uncultured bacteria reveals dietary fiber responders in the mouse gut microbiota.</title>
        <authorList>
            <person name="Chijiiwa R."/>
            <person name="Hosokawa M."/>
            <person name="Kogawa M."/>
            <person name="Nishikawa Y."/>
            <person name="Ide K."/>
            <person name="Sakanashi C."/>
            <person name="Takahashi K."/>
            <person name="Takeyama H."/>
        </authorList>
    </citation>
    <scope>NUCLEOTIDE SEQUENCE [LARGE SCALE GENOMIC DNA]</scope>
    <source>
        <strain evidence="3">IMSAGC_017</strain>
    </source>
</reference>
<evidence type="ECO:0000313" key="5">
    <source>
        <dbReference type="Proteomes" id="UP000198558"/>
    </source>
</evidence>
<dbReference type="Proteomes" id="UP000198558">
    <property type="component" value="Unassembled WGS sequence"/>
</dbReference>
<dbReference type="InterPro" id="IPR031564">
    <property type="entry name" value="Flp1-like"/>
</dbReference>
<reference evidence="4" key="1">
    <citation type="submission" date="2016-10" db="EMBL/GenBank/DDBJ databases">
        <authorList>
            <person name="de Groot N.N."/>
        </authorList>
    </citation>
    <scope>NUCLEOTIDE SEQUENCE [LARGE SCALE GENOMIC DNA]</scope>
    <source>
        <strain evidence="4">DSM 1551</strain>
    </source>
</reference>
<evidence type="ECO:0000313" key="3">
    <source>
        <dbReference type="EMBL" id="GFI40513.1"/>
    </source>
</evidence>
<dbReference type="RefSeq" id="WP_092353161.1">
    <property type="nucleotide sequence ID" value="NZ_BLMI01000055.1"/>
</dbReference>
<evidence type="ECO:0000259" key="2">
    <source>
        <dbReference type="Pfam" id="PF16982"/>
    </source>
</evidence>
<keyword evidence="4" id="KW-0969">Cilium</keyword>
<feature type="domain" description="Putative Flagellin Flp1-like" evidence="2">
    <location>
        <begin position="19"/>
        <end position="65"/>
    </location>
</feature>
<keyword evidence="1" id="KW-0812">Transmembrane</keyword>
<protein>
    <submittedName>
        <fullName evidence="4">Putative Flagellin, Flp1-like, domain</fullName>
    </submittedName>
</protein>
<reference evidence="5" key="2">
    <citation type="submission" date="2016-10" db="EMBL/GenBank/DDBJ databases">
        <authorList>
            <person name="Varghese N."/>
            <person name="Submissions S."/>
        </authorList>
    </citation>
    <scope>NUCLEOTIDE SEQUENCE [LARGE SCALE GENOMIC DNA]</scope>
    <source>
        <strain evidence="5">DSM 1551</strain>
    </source>
</reference>
<sequence length="71" mass="7944">MLAYLQVKKFLLKERLNDFLNEERGAADIVAVILIVVIAVAIAWLFKDRIMELINNLFDQIGDTSGLGSHG</sequence>